<evidence type="ECO:0000313" key="2">
    <source>
        <dbReference type="EMBL" id="BAE53013.1"/>
    </source>
</evidence>
<dbReference type="Proteomes" id="UP000007058">
    <property type="component" value="Chromosome"/>
</dbReference>
<name>Q2VZG2_PARM1</name>
<dbReference type="RefSeq" id="WP_011386558.1">
    <property type="nucleotide sequence ID" value="NC_007626.1"/>
</dbReference>
<protein>
    <submittedName>
        <fullName evidence="2">Uncharacterized protein</fullName>
    </submittedName>
</protein>
<proteinExistence type="predicted"/>
<accession>Q2VZG2</accession>
<dbReference type="AlphaFoldDB" id="Q2VZG2"/>
<dbReference type="KEGG" id="mag:amb4209"/>
<gene>
    <name evidence="2" type="ordered locus">amb4209</name>
</gene>
<evidence type="ECO:0000313" key="3">
    <source>
        <dbReference type="Proteomes" id="UP000007058"/>
    </source>
</evidence>
<sequence>MDDVMAMIETLTEEKNRLDHELDAALHTFAEYEEGMNVRWQTADPVARQALMDERNQVEEQLGIVTMVVRLDEIREQLEALRQRVA</sequence>
<evidence type="ECO:0000256" key="1">
    <source>
        <dbReference type="SAM" id="Coils"/>
    </source>
</evidence>
<keyword evidence="1" id="KW-0175">Coiled coil</keyword>
<dbReference type="HOGENOM" id="CLU_191431_0_0_5"/>
<organism evidence="2 3">
    <name type="scientific">Paramagnetospirillum magneticum (strain ATCC 700264 / AMB-1)</name>
    <name type="common">Magnetospirillum magneticum</name>
    <dbReference type="NCBI Taxonomy" id="342108"/>
    <lineage>
        <taxon>Bacteria</taxon>
        <taxon>Pseudomonadati</taxon>
        <taxon>Pseudomonadota</taxon>
        <taxon>Alphaproteobacteria</taxon>
        <taxon>Rhodospirillales</taxon>
        <taxon>Magnetospirillaceae</taxon>
        <taxon>Paramagnetospirillum</taxon>
    </lineage>
</organism>
<keyword evidence="3" id="KW-1185">Reference proteome</keyword>
<dbReference type="EMBL" id="AP007255">
    <property type="protein sequence ID" value="BAE53013.1"/>
    <property type="molecule type" value="Genomic_DNA"/>
</dbReference>
<reference evidence="2 3" key="1">
    <citation type="journal article" date="2005" name="DNA Res.">
        <title>Complete genome sequence of the facultative anaerobic magnetotactic bacterium Magnetospirillum sp. strain AMB-1.</title>
        <authorList>
            <person name="Matsunaga T."/>
            <person name="Okamura Y."/>
            <person name="Fukuda Y."/>
            <person name="Wahyudi A.T."/>
            <person name="Murase Y."/>
            <person name="Takeyama H."/>
        </authorList>
    </citation>
    <scope>NUCLEOTIDE SEQUENCE [LARGE SCALE GENOMIC DNA]</scope>
    <source>
        <strain evidence="3">ATCC 700264 / AMB-1</strain>
    </source>
</reference>
<feature type="coiled-coil region" evidence="1">
    <location>
        <begin position="1"/>
        <end position="28"/>
    </location>
</feature>